<reference evidence="1 2" key="1">
    <citation type="submission" date="2020-08" db="EMBL/GenBank/DDBJ databases">
        <title>Sequencing the genomes of 1000 actinobacteria strains.</title>
        <authorList>
            <person name="Klenk H.-P."/>
        </authorList>
    </citation>
    <scope>NUCLEOTIDE SEQUENCE [LARGE SCALE GENOMIC DNA]</scope>
    <source>
        <strain evidence="1 2">DSM 45913</strain>
    </source>
</reference>
<evidence type="ECO:0000313" key="2">
    <source>
        <dbReference type="Proteomes" id="UP000583800"/>
    </source>
</evidence>
<organism evidence="1 2">
    <name type="scientific">Nonomuraea muscovyensis</name>
    <dbReference type="NCBI Taxonomy" id="1124761"/>
    <lineage>
        <taxon>Bacteria</taxon>
        <taxon>Bacillati</taxon>
        <taxon>Actinomycetota</taxon>
        <taxon>Actinomycetes</taxon>
        <taxon>Streptosporangiales</taxon>
        <taxon>Streptosporangiaceae</taxon>
        <taxon>Nonomuraea</taxon>
    </lineage>
</organism>
<name>A0A7X0F0R1_9ACTN</name>
<dbReference type="EMBL" id="JACHJB010000002">
    <property type="protein sequence ID" value="MBB6347931.1"/>
    <property type="molecule type" value="Genomic_DNA"/>
</dbReference>
<dbReference type="RefSeq" id="WP_185085785.1">
    <property type="nucleotide sequence ID" value="NZ_JACHJB010000002.1"/>
</dbReference>
<gene>
    <name evidence="1" type="ORF">FHU36_004476</name>
</gene>
<proteinExistence type="predicted"/>
<sequence length="84" mass="9070">MSSWKVSIWSTTFLTVRTWAAASAHGRGRQRQRGDLLGRVAVAQQAGGGVRGQIEVALHPRGEAVVGRIEAFGKPDLFREVISA</sequence>
<accession>A0A7X0F0R1</accession>
<comment type="caution">
    <text evidence="1">The sequence shown here is derived from an EMBL/GenBank/DDBJ whole genome shotgun (WGS) entry which is preliminary data.</text>
</comment>
<protein>
    <submittedName>
        <fullName evidence="1">Uncharacterized protein</fullName>
    </submittedName>
</protein>
<evidence type="ECO:0000313" key="1">
    <source>
        <dbReference type="EMBL" id="MBB6347931.1"/>
    </source>
</evidence>
<keyword evidence="2" id="KW-1185">Reference proteome</keyword>
<dbReference type="Proteomes" id="UP000583800">
    <property type="component" value="Unassembled WGS sequence"/>
</dbReference>
<dbReference type="AlphaFoldDB" id="A0A7X0F0R1"/>